<protein>
    <submittedName>
        <fullName evidence="1">Uncharacterized protein</fullName>
    </submittedName>
</protein>
<dbReference type="OrthoDB" id="1864014at2"/>
<reference evidence="1 2" key="1">
    <citation type="journal article" date="2015" name="Genome Announc.">
        <title>Expanding the biotechnology potential of lactobacilli through comparative genomics of 213 strains and associated genera.</title>
        <authorList>
            <person name="Sun Z."/>
            <person name="Harris H.M."/>
            <person name="McCann A."/>
            <person name="Guo C."/>
            <person name="Argimon S."/>
            <person name="Zhang W."/>
            <person name="Yang X."/>
            <person name="Jeffery I.B."/>
            <person name="Cooney J.C."/>
            <person name="Kagawa T.F."/>
            <person name="Liu W."/>
            <person name="Song Y."/>
            <person name="Salvetti E."/>
            <person name="Wrobel A."/>
            <person name="Rasinkangas P."/>
            <person name="Parkhill J."/>
            <person name="Rea M.C."/>
            <person name="O'Sullivan O."/>
            <person name="Ritari J."/>
            <person name="Douillard F.P."/>
            <person name="Paul Ross R."/>
            <person name="Yang R."/>
            <person name="Briner A.E."/>
            <person name="Felis G.E."/>
            <person name="de Vos W.M."/>
            <person name="Barrangou R."/>
            <person name="Klaenhammer T.R."/>
            <person name="Caufield P.W."/>
            <person name="Cui Y."/>
            <person name="Zhang H."/>
            <person name="O'Toole P.W."/>
        </authorList>
    </citation>
    <scope>NUCLEOTIDE SEQUENCE [LARGE SCALE GENOMIC DNA]</scope>
    <source>
        <strain evidence="1 2">DSM 20444</strain>
    </source>
</reference>
<gene>
    <name evidence="1" type="ORF">FD00_GL002062</name>
</gene>
<proteinExistence type="predicted"/>
<evidence type="ECO:0000313" key="1">
    <source>
        <dbReference type="EMBL" id="KRN10819.1"/>
    </source>
</evidence>
<sequence length="262" mass="30224">MAKTLQCVICGKIKRVRQIVKHKNLLLNDDAVICTDCANDIGKPEHKDELISLCQLMNIPYVDSMVKEVFDDGKLFTDYLKKIAPSKKYVTFLDSEFEVVNQVDKQNDFQVTDEIEQKWGAGYQQDEYYNFELSLKRLTNIKTPNTQFELMRYIQNVKLQTALDQSLKLGDSNAIQKLRKSYSEDLKDLGLDSVLNAADDGMKTLGQRIKDWENNEPIPEKKSLEDVDNIKEYISKWFVIPMKRVFGLADESEVNELYDDGA</sequence>
<comment type="caution">
    <text evidence="1">The sequence shown here is derived from an EMBL/GenBank/DDBJ whole genome shotgun (WGS) entry which is preliminary data.</text>
</comment>
<evidence type="ECO:0000313" key="2">
    <source>
        <dbReference type="Proteomes" id="UP000050898"/>
    </source>
</evidence>
<accession>A0A0R2E5A5</accession>
<organism evidence="1 2">
    <name type="scientific">Liquorilactobacillus mali KCTC 3596 = DSM 20444</name>
    <dbReference type="NCBI Taxonomy" id="1046596"/>
    <lineage>
        <taxon>Bacteria</taxon>
        <taxon>Bacillati</taxon>
        <taxon>Bacillota</taxon>
        <taxon>Bacilli</taxon>
        <taxon>Lactobacillales</taxon>
        <taxon>Lactobacillaceae</taxon>
        <taxon>Liquorilactobacillus</taxon>
    </lineage>
</organism>
<dbReference type="PATRIC" id="fig|1046596.6.peg.2165"/>
<keyword evidence="2" id="KW-1185">Reference proteome</keyword>
<dbReference type="RefSeq" id="WP_010078215.1">
    <property type="nucleotide sequence ID" value="NZ_AYYH01000006.1"/>
</dbReference>
<dbReference type="EMBL" id="AYYH01000006">
    <property type="protein sequence ID" value="KRN10819.1"/>
    <property type="molecule type" value="Genomic_DNA"/>
</dbReference>
<dbReference type="Proteomes" id="UP000050898">
    <property type="component" value="Unassembled WGS sequence"/>
</dbReference>
<dbReference type="AlphaFoldDB" id="A0A0R2E5A5"/>
<name>A0A0R2E5A5_9LACO</name>